<reference evidence="1 2" key="1">
    <citation type="submission" date="2023-02" db="EMBL/GenBank/DDBJ databases">
        <title>Oceanobacillus kimchii IFOP_LL358 isolated form Alexandrium catenella lab strain.</title>
        <authorList>
            <person name="Gajardo G."/>
            <person name="Ueki S."/>
            <person name="Maruyama F."/>
        </authorList>
    </citation>
    <scope>NUCLEOTIDE SEQUENCE [LARGE SCALE GENOMIC DNA]</scope>
    <source>
        <strain evidence="1 2">IFOP_LL358</strain>
    </source>
</reference>
<gene>
    <name evidence="1" type="ORF">MACH08_01370</name>
</gene>
<dbReference type="Proteomes" id="UP001275436">
    <property type="component" value="Unassembled WGS sequence"/>
</dbReference>
<dbReference type="EMBL" id="BSKO01000001">
    <property type="protein sequence ID" value="GLO64353.1"/>
    <property type="molecule type" value="Genomic_DNA"/>
</dbReference>
<accession>A0ABQ5TCP0</accession>
<sequence length="53" mass="6177">MRMKQELTLGQYTIHFMIVNDRFVLLLADGDSVKSIDHIKKMEQHRVTCCVSP</sequence>
<proteinExistence type="predicted"/>
<organism evidence="1 2">
    <name type="scientific">Oceanobacillus kimchii</name>
    <dbReference type="NCBI Taxonomy" id="746691"/>
    <lineage>
        <taxon>Bacteria</taxon>
        <taxon>Bacillati</taxon>
        <taxon>Bacillota</taxon>
        <taxon>Bacilli</taxon>
        <taxon>Bacillales</taxon>
        <taxon>Bacillaceae</taxon>
        <taxon>Oceanobacillus</taxon>
    </lineage>
</organism>
<protein>
    <submittedName>
        <fullName evidence="1">Uncharacterized protein</fullName>
    </submittedName>
</protein>
<keyword evidence="2" id="KW-1185">Reference proteome</keyword>
<comment type="caution">
    <text evidence="1">The sequence shown here is derived from an EMBL/GenBank/DDBJ whole genome shotgun (WGS) entry which is preliminary data.</text>
</comment>
<evidence type="ECO:0000313" key="1">
    <source>
        <dbReference type="EMBL" id="GLO64353.1"/>
    </source>
</evidence>
<name>A0ABQ5TCP0_9BACI</name>
<evidence type="ECO:0000313" key="2">
    <source>
        <dbReference type="Proteomes" id="UP001275436"/>
    </source>
</evidence>